<feature type="transmembrane region" description="Helical" evidence="2">
    <location>
        <begin position="91"/>
        <end position="108"/>
    </location>
</feature>
<reference evidence="4" key="1">
    <citation type="submission" date="2013-09" db="EMBL/GenBank/DDBJ databases">
        <title>Corchorus olitorius genome sequencing.</title>
        <authorList>
            <person name="Alam M."/>
            <person name="Haque M.S."/>
            <person name="Islam M.S."/>
            <person name="Emdad E.M."/>
            <person name="Islam M.M."/>
            <person name="Ahmed B."/>
            <person name="Halim A."/>
            <person name="Hossen Q.M.M."/>
            <person name="Hossain M.Z."/>
            <person name="Ahmed R."/>
            <person name="Khan M.M."/>
            <person name="Islam R."/>
            <person name="Rashid M.M."/>
            <person name="Khan S.A."/>
            <person name="Rahman M.S."/>
            <person name="Alam M."/>
            <person name="Yahiya A.S."/>
            <person name="Khan M.S."/>
            <person name="Azam M.S."/>
            <person name="Haque T."/>
            <person name="Lashkar M.Z.H."/>
            <person name="Akhand A.I."/>
            <person name="Morshed G."/>
            <person name="Roy S."/>
            <person name="Uddin K.S."/>
            <person name="Rabeya T."/>
            <person name="Hossain A.S."/>
            <person name="Chowdhury A."/>
            <person name="Snigdha A.R."/>
            <person name="Mortoza M.S."/>
            <person name="Matin S.A."/>
            <person name="Hoque S.M.E."/>
            <person name="Islam M.K."/>
            <person name="Roy D.K."/>
            <person name="Haider R."/>
            <person name="Moosa M.M."/>
            <person name="Elias S.M."/>
            <person name="Hasan A.M."/>
            <person name="Jahan S."/>
            <person name="Shafiuddin M."/>
            <person name="Mahmood N."/>
            <person name="Shommy N.S."/>
        </authorList>
    </citation>
    <scope>NUCLEOTIDE SEQUENCE [LARGE SCALE GENOMIC DNA]</scope>
    <source>
        <strain evidence="4">cv. O-4</strain>
    </source>
</reference>
<evidence type="ECO:0000256" key="1">
    <source>
        <dbReference type="SAM" id="MobiDB-lite"/>
    </source>
</evidence>
<evidence type="ECO:0008006" key="5">
    <source>
        <dbReference type="Google" id="ProtNLM"/>
    </source>
</evidence>
<organism evidence="3 4">
    <name type="scientific">Corchorus olitorius</name>
    <dbReference type="NCBI Taxonomy" id="93759"/>
    <lineage>
        <taxon>Eukaryota</taxon>
        <taxon>Viridiplantae</taxon>
        <taxon>Streptophyta</taxon>
        <taxon>Embryophyta</taxon>
        <taxon>Tracheophyta</taxon>
        <taxon>Spermatophyta</taxon>
        <taxon>Magnoliopsida</taxon>
        <taxon>eudicotyledons</taxon>
        <taxon>Gunneridae</taxon>
        <taxon>Pentapetalae</taxon>
        <taxon>rosids</taxon>
        <taxon>malvids</taxon>
        <taxon>Malvales</taxon>
        <taxon>Malvaceae</taxon>
        <taxon>Grewioideae</taxon>
        <taxon>Apeibeae</taxon>
        <taxon>Corchorus</taxon>
    </lineage>
</organism>
<dbReference type="STRING" id="93759.A0A1R3JQB6"/>
<evidence type="ECO:0000313" key="4">
    <source>
        <dbReference type="Proteomes" id="UP000187203"/>
    </source>
</evidence>
<feature type="transmembrane region" description="Helical" evidence="2">
    <location>
        <begin position="192"/>
        <end position="212"/>
    </location>
</feature>
<accession>A0A1R3JQB6</accession>
<name>A0A1R3JQB6_9ROSI</name>
<evidence type="ECO:0000256" key="2">
    <source>
        <dbReference type="SAM" id="Phobius"/>
    </source>
</evidence>
<keyword evidence="4" id="KW-1185">Reference proteome</keyword>
<proteinExistence type="predicted"/>
<sequence>MAASEHESKSGNGDSIYNMLSNCGGSLSSSLAKIPNPSDGGNWNIRSWLQEKPNSSIKNIDSFRSKVSSFGKVKTAIVRGRGEISESMRNTFLVVTVLIITATYTASLDPPKKEQQYTPTEQKYNTPYYTSPPPGPPSSSSGATASSSSSSSSGTGSTSSATSSATVWSSSSSSSSGSVPLGLELPDLYSLFWLYNTLTFWASVWLTAFLLPANSIFSLFLLIALSLFGSCYMLLMVAISSDLQFYDQVTNSFLIIQTVGTMPFRS</sequence>
<feature type="compositionally biased region" description="Low complexity" evidence="1">
    <location>
        <begin position="138"/>
        <end position="158"/>
    </location>
</feature>
<gene>
    <name evidence="3" type="ORF">COLO4_14909</name>
</gene>
<dbReference type="AlphaFoldDB" id="A0A1R3JQB6"/>
<keyword evidence="2" id="KW-0472">Membrane</keyword>
<evidence type="ECO:0000313" key="3">
    <source>
        <dbReference type="EMBL" id="OMO97043.1"/>
    </source>
</evidence>
<comment type="caution">
    <text evidence="3">The sequence shown here is derived from an EMBL/GenBank/DDBJ whole genome shotgun (WGS) entry which is preliminary data.</text>
</comment>
<dbReference type="OrthoDB" id="674805at2759"/>
<keyword evidence="2" id="KW-1133">Transmembrane helix</keyword>
<feature type="compositionally biased region" description="Polar residues" evidence="1">
    <location>
        <begin position="116"/>
        <end position="129"/>
    </location>
</feature>
<feature type="region of interest" description="Disordered" evidence="1">
    <location>
        <begin position="110"/>
        <end position="158"/>
    </location>
</feature>
<dbReference type="EMBL" id="AWUE01015503">
    <property type="protein sequence ID" value="OMO97043.1"/>
    <property type="molecule type" value="Genomic_DNA"/>
</dbReference>
<feature type="transmembrane region" description="Helical" evidence="2">
    <location>
        <begin position="219"/>
        <end position="239"/>
    </location>
</feature>
<keyword evidence="2" id="KW-0812">Transmembrane</keyword>
<dbReference type="Proteomes" id="UP000187203">
    <property type="component" value="Unassembled WGS sequence"/>
</dbReference>
<protein>
    <recommendedName>
        <fullName evidence="5">PGG domain-containing protein</fullName>
    </recommendedName>
</protein>